<dbReference type="GO" id="GO:0015418">
    <property type="term" value="F:ABC-type quaternary ammonium compound transporting activity"/>
    <property type="evidence" value="ECO:0007669"/>
    <property type="project" value="UniProtKB-EC"/>
</dbReference>
<evidence type="ECO:0000256" key="2">
    <source>
        <dbReference type="ARBA" id="ARBA00022448"/>
    </source>
</evidence>
<sequence length="375" mass="42607">MIEFKHVSKVFHGQTIIDDISFVIEDGEFVVLLGESGCGKTTTLKMINKLIEPSSGTVEINGRDISGTDPIALRRRMGYVIQQIGLFPHMTVRENIEIIAKMNNRDKGRLEQNARRLMEMVNLDPDQFLDAYPSEMSGGQQQRAGVVRAFMTEPEIILMDEPFSALDPITRTQIQNALIDMQTALKRTIVFVTHDMDEAIRLADRICIMDKGKIVQFDTPENILKYPANEFVRNFIGPKRIWTSPEYIRTRDIMISDPVCCHPKLPAFKCIELMGRKRVDTLMVTDQYKRIYGVLFAESLIGIQDLKKPAEELMERQFTSVPPDSSIVDLLTLFDEKHLSTLPVVDSQGIIEGLITRSTLVNTLSRQFIQEKKGA</sequence>
<dbReference type="InterPro" id="IPR046342">
    <property type="entry name" value="CBS_dom_sf"/>
</dbReference>
<comment type="catalytic activity">
    <reaction evidence="8">
        <text>a quaternary ammonium(out) + ATP + H2O = a quaternary ammonium(in) + ADP + phosphate + H(+)</text>
        <dbReference type="Rhea" id="RHEA:11036"/>
        <dbReference type="ChEBI" id="CHEBI:15377"/>
        <dbReference type="ChEBI" id="CHEBI:15378"/>
        <dbReference type="ChEBI" id="CHEBI:30616"/>
        <dbReference type="ChEBI" id="CHEBI:35267"/>
        <dbReference type="ChEBI" id="CHEBI:43474"/>
        <dbReference type="ChEBI" id="CHEBI:456216"/>
    </reaction>
</comment>
<dbReference type="SMART" id="SM00116">
    <property type="entry name" value="CBS"/>
    <property type="match status" value="2"/>
</dbReference>
<dbReference type="InterPro" id="IPR000644">
    <property type="entry name" value="CBS_dom"/>
</dbReference>
<comment type="similarity">
    <text evidence="1 8">Belongs to the ABC transporter superfamily.</text>
</comment>
<keyword evidence="3" id="KW-0677">Repeat</keyword>
<proteinExistence type="inferred from homology"/>
<dbReference type="NCBIfam" id="TIGR01186">
    <property type="entry name" value="proV"/>
    <property type="match status" value="1"/>
</dbReference>
<dbReference type="SUPFAM" id="SSF54631">
    <property type="entry name" value="CBS-domain pair"/>
    <property type="match status" value="1"/>
</dbReference>
<evidence type="ECO:0000313" key="12">
    <source>
        <dbReference type="Proteomes" id="UP000823883"/>
    </source>
</evidence>
<reference evidence="11" key="2">
    <citation type="submission" date="2021-04" db="EMBL/GenBank/DDBJ databases">
        <authorList>
            <person name="Gilroy R."/>
        </authorList>
    </citation>
    <scope>NUCLEOTIDE SEQUENCE</scope>
    <source>
        <strain evidence="11">CHK183-5548</strain>
    </source>
</reference>
<evidence type="ECO:0000256" key="4">
    <source>
        <dbReference type="ARBA" id="ARBA00022741"/>
    </source>
</evidence>
<accession>A0A9D2T7S0</accession>
<dbReference type="Pfam" id="PF00005">
    <property type="entry name" value="ABC_tran"/>
    <property type="match status" value="1"/>
</dbReference>
<dbReference type="Gene3D" id="3.10.580.10">
    <property type="entry name" value="CBS-domain"/>
    <property type="match status" value="1"/>
</dbReference>
<keyword evidence="2 8" id="KW-0813">Transport</keyword>
<dbReference type="InterPro" id="IPR003593">
    <property type="entry name" value="AAA+_ATPase"/>
</dbReference>
<evidence type="ECO:0000256" key="3">
    <source>
        <dbReference type="ARBA" id="ARBA00022737"/>
    </source>
</evidence>
<dbReference type="GO" id="GO:0005524">
    <property type="term" value="F:ATP binding"/>
    <property type="evidence" value="ECO:0007669"/>
    <property type="project" value="UniProtKB-UniRule"/>
</dbReference>
<dbReference type="SUPFAM" id="SSF52540">
    <property type="entry name" value="P-loop containing nucleoside triphosphate hydrolases"/>
    <property type="match status" value="1"/>
</dbReference>
<comment type="subcellular location">
    <subcellularLocation>
        <location evidence="8">Cell inner membrane</location>
        <topology evidence="8">Peripheral membrane protein</topology>
    </subcellularLocation>
</comment>
<protein>
    <recommendedName>
        <fullName evidence="8">Quaternary amine transport ATP-binding protein</fullName>
        <ecNumber evidence="8">7.6.2.9</ecNumber>
    </recommendedName>
</protein>
<dbReference type="InterPro" id="IPR017871">
    <property type="entry name" value="ABC_transporter-like_CS"/>
</dbReference>
<gene>
    <name evidence="11" type="ORF">IAA04_09260</name>
</gene>
<evidence type="ECO:0000256" key="1">
    <source>
        <dbReference type="ARBA" id="ARBA00005417"/>
    </source>
</evidence>
<dbReference type="Pfam" id="PF00571">
    <property type="entry name" value="CBS"/>
    <property type="match status" value="2"/>
</dbReference>
<keyword evidence="8" id="KW-0997">Cell inner membrane</keyword>
<dbReference type="FunFam" id="3.40.50.300:FF:000425">
    <property type="entry name" value="Probable ABC transporter, ATP-binding subunit"/>
    <property type="match status" value="1"/>
</dbReference>
<dbReference type="AlphaFoldDB" id="A0A9D2T7S0"/>
<dbReference type="PANTHER" id="PTHR43117:SF4">
    <property type="entry name" value="OSMOPROTECTANT IMPORT ATP-BINDING PROTEIN OSMV"/>
    <property type="match status" value="1"/>
</dbReference>
<keyword evidence="8" id="KW-1003">Cell membrane</keyword>
<evidence type="ECO:0000259" key="9">
    <source>
        <dbReference type="PROSITE" id="PS50893"/>
    </source>
</evidence>
<evidence type="ECO:0000256" key="7">
    <source>
        <dbReference type="PROSITE-ProRule" id="PRU00703"/>
    </source>
</evidence>
<comment type="subunit">
    <text evidence="8">The complex is probably composed of two ATP-binding proteins, two transmembrane proteins and a solute-binding protein.</text>
</comment>
<dbReference type="PROSITE" id="PS00211">
    <property type="entry name" value="ABC_TRANSPORTER_1"/>
    <property type="match status" value="1"/>
</dbReference>
<dbReference type="Gene3D" id="3.40.50.300">
    <property type="entry name" value="P-loop containing nucleotide triphosphate hydrolases"/>
    <property type="match status" value="1"/>
</dbReference>
<dbReference type="EMBL" id="DWWL01000058">
    <property type="protein sequence ID" value="HJC48225.1"/>
    <property type="molecule type" value="Genomic_DNA"/>
</dbReference>
<dbReference type="PROSITE" id="PS51371">
    <property type="entry name" value="CBS"/>
    <property type="match status" value="2"/>
</dbReference>
<evidence type="ECO:0000256" key="8">
    <source>
        <dbReference type="RuleBase" id="RU369116"/>
    </source>
</evidence>
<dbReference type="InterPro" id="IPR005892">
    <property type="entry name" value="Gly-betaine_transp_ATP-bd"/>
</dbReference>
<dbReference type="InterPro" id="IPR027417">
    <property type="entry name" value="P-loop_NTPase"/>
</dbReference>
<dbReference type="Proteomes" id="UP000823883">
    <property type="component" value="Unassembled WGS sequence"/>
</dbReference>
<evidence type="ECO:0000313" key="11">
    <source>
        <dbReference type="EMBL" id="HJC48225.1"/>
    </source>
</evidence>
<keyword evidence="8" id="KW-0472">Membrane</keyword>
<feature type="domain" description="CBS" evidence="10">
    <location>
        <begin position="254"/>
        <end position="312"/>
    </location>
</feature>
<feature type="domain" description="CBS" evidence="10">
    <location>
        <begin position="314"/>
        <end position="371"/>
    </location>
</feature>
<dbReference type="GO" id="GO:0006865">
    <property type="term" value="P:amino acid transport"/>
    <property type="evidence" value="ECO:0007669"/>
    <property type="project" value="UniProtKB-UniRule"/>
</dbReference>
<evidence type="ECO:0000256" key="5">
    <source>
        <dbReference type="ARBA" id="ARBA00022840"/>
    </source>
</evidence>
<evidence type="ECO:0000259" key="10">
    <source>
        <dbReference type="PROSITE" id="PS51371"/>
    </source>
</evidence>
<dbReference type="GO" id="GO:0031460">
    <property type="term" value="P:glycine betaine transport"/>
    <property type="evidence" value="ECO:0007669"/>
    <property type="project" value="InterPro"/>
</dbReference>
<dbReference type="PANTHER" id="PTHR43117">
    <property type="entry name" value="OSMOPROTECTANT IMPORT ATP-BINDING PROTEIN OSMV"/>
    <property type="match status" value="1"/>
</dbReference>
<dbReference type="EC" id="7.6.2.9" evidence="8"/>
<organism evidence="11 12">
    <name type="scientific">Candidatus Lachnoclostridium pullistercoris</name>
    <dbReference type="NCBI Taxonomy" id="2838632"/>
    <lineage>
        <taxon>Bacteria</taxon>
        <taxon>Bacillati</taxon>
        <taxon>Bacillota</taxon>
        <taxon>Clostridia</taxon>
        <taxon>Lachnospirales</taxon>
        <taxon>Lachnospiraceae</taxon>
    </lineage>
</organism>
<feature type="domain" description="ABC transporter" evidence="9">
    <location>
        <begin position="2"/>
        <end position="236"/>
    </location>
</feature>
<keyword evidence="6 7" id="KW-0129">CBS domain</keyword>
<name>A0A9D2T7S0_9FIRM</name>
<keyword evidence="4 8" id="KW-0547">Nucleotide-binding</keyword>
<evidence type="ECO:0000256" key="6">
    <source>
        <dbReference type="ARBA" id="ARBA00023122"/>
    </source>
</evidence>
<reference evidence="11" key="1">
    <citation type="journal article" date="2021" name="PeerJ">
        <title>Extensive microbial diversity within the chicken gut microbiome revealed by metagenomics and culture.</title>
        <authorList>
            <person name="Gilroy R."/>
            <person name="Ravi A."/>
            <person name="Getino M."/>
            <person name="Pursley I."/>
            <person name="Horton D.L."/>
            <person name="Alikhan N.F."/>
            <person name="Baker D."/>
            <person name="Gharbi K."/>
            <person name="Hall N."/>
            <person name="Watson M."/>
            <person name="Adriaenssens E.M."/>
            <person name="Foster-Nyarko E."/>
            <person name="Jarju S."/>
            <person name="Secka A."/>
            <person name="Antonio M."/>
            <person name="Oren A."/>
            <person name="Chaudhuri R.R."/>
            <person name="La Ragione R."/>
            <person name="Hildebrand F."/>
            <person name="Pallen M.J."/>
        </authorList>
    </citation>
    <scope>NUCLEOTIDE SEQUENCE</scope>
    <source>
        <strain evidence="11">CHK183-5548</strain>
    </source>
</reference>
<dbReference type="GO" id="GO:0005886">
    <property type="term" value="C:plasma membrane"/>
    <property type="evidence" value="ECO:0007669"/>
    <property type="project" value="UniProtKB-SubCell"/>
</dbReference>
<dbReference type="PROSITE" id="PS50893">
    <property type="entry name" value="ABC_TRANSPORTER_2"/>
    <property type="match status" value="1"/>
</dbReference>
<comment type="caution">
    <text evidence="11">The sequence shown here is derived from an EMBL/GenBank/DDBJ whole genome shotgun (WGS) entry which is preliminary data.</text>
</comment>
<dbReference type="InterPro" id="IPR003439">
    <property type="entry name" value="ABC_transporter-like_ATP-bd"/>
</dbReference>
<dbReference type="GO" id="GO:0016887">
    <property type="term" value="F:ATP hydrolysis activity"/>
    <property type="evidence" value="ECO:0007669"/>
    <property type="project" value="UniProtKB-UniRule"/>
</dbReference>
<keyword evidence="5 8" id="KW-0067">ATP-binding</keyword>
<dbReference type="SMART" id="SM00382">
    <property type="entry name" value="AAA"/>
    <property type="match status" value="1"/>
</dbReference>